<dbReference type="RefSeq" id="WP_015321320.1">
    <property type="nucleotide sequence ID" value="NC_019974.1"/>
</dbReference>
<name>L0JYQ9_9EURY</name>
<dbReference type="HOGENOM" id="CLU_123157_0_0_2"/>
<dbReference type="GeneID" id="14403774"/>
<dbReference type="OrthoDB" id="193446at2157"/>
<dbReference type="STRING" id="694430.Natoc_2090"/>
<reference evidence="1 2" key="1">
    <citation type="submission" date="2012-11" db="EMBL/GenBank/DDBJ databases">
        <title>FINISHED of Natronococcus occultus SP4, DSM 3396.</title>
        <authorList>
            <consortium name="DOE Joint Genome Institute"/>
            <person name="Eisen J."/>
            <person name="Huntemann M."/>
            <person name="Wei C.-L."/>
            <person name="Han J."/>
            <person name="Detter J.C."/>
            <person name="Han C."/>
            <person name="Tapia R."/>
            <person name="Chen A."/>
            <person name="Kyrpides N."/>
            <person name="Mavromatis K."/>
            <person name="Markowitz V."/>
            <person name="Szeto E."/>
            <person name="Ivanova N."/>
            <person name="Mikhailova N."/>
            <person name="Ovchinnikova G."/>
            <person name="Pagani I."/>
            <person name="Pati A."/>
            <person name="Goodwin L."/>
            <person name="Nordberg H.P."/>
            <person name="Cantor M.N."/>
            <person name="Hua S.X."/>
            <person name="Woyke T."/>
            <person name="Eisen J."/>
            <person name="Klenk H.-P."/>
            <person name="Klenk H.-P."/>
        </authorList>
    </citation>
    <scope>NUCLEOTIDE SEQUENCE [LARGE SCALE GENOMIC DNA]</scope>
    <source>
        <strain evidence="1 2">SP4</strain>
    </source>
</reference>
<dbReference type="Proteomes" id="UP000010878">
    <property type="component" value="Chromosome"/>
</dbReference>
<dbReference type="KEGG" id="nou:Natoc_2090"/>
<organism evidence="1 2">
    <name type="scientific">Natronococcus occultus SP4</name>
    <dbReference type="NCBI Taxonomy" id="694430"/>
    <lineage>
        <taxon>Archaea</taxon>
        <taxon>Methanobacteriati</taxon>
        <taxon>Methanobacteriota</taxon>
        <taxon>Stenosarchaea group</taxon>
        <taxon>Halobacteria</taxon>
        <taxon>Halobacteriales</taxon>
        <taxon>Natrialbaceae</taxon>
        <taxon>Natronococcus</taxon>
    </lineage>
</organism>
<gene>
    <name evidence="1" type="ORF">Natoc_2090</name>
</gene>
<evidence type="ECO:0000313" key="2">
    <source>
        <dbReference type="Proteomes" id="UP000010878"/>
    </source>
</evidence>
<accession>L0JYQ9</accession>
<evidence type="ECO:0000313" key="1">
    <source>
        <dbReference type="EMBL" id="AGB37876.1"/>
    </source>
</evidence>
<dbReference type="eggNOG" id="arCOG06264">
    <property type="taxonomic scope" value="Archaea"/>
</dbReference>
<dbReference type="AlphaFoldDB" id="L0JYQ9"/>
<sequence>MRMELRVCKHCYTGEHGNEQKTAITKDMVDCAEAIREYKDLISLDAVYITKVEAGDVGGSEELPINVAGIEDDTITLRDTQLVIEDEDESVLVYPEPADILEVLTRNLDQINERTRQDVVVDISADSAELIT</sequence>
<proteinExistence type="predicted"/>
<protein>
    <submittedName>
        <fullName evidence="1">Uncharacterized protein</fullName>
    </submittedName>
</protein>
<keyword evidence="2" id="KW-1185">Reference proteome</keyword>
<dbReference type="EMBL" id="CP003929">
    <property type="protein sequence ID" value="AGB37876.1"/>
    <property type="molecule type" value="Genomic_DNA"/>
</dbReference>